<dbReference type="InterPro" id="IPR007460">
    <property type="entry name" value="BrnT_toxin"/>
</dbReference>
<comment type="caution">
    <text evidence="1">The sequence shown here is derived from an EMBL/GenBank/DDBJ whole genome shotgun (WGS) entry which is preliminary data.</text>
</comment>
<dbReference type="InterPro" id="IPR038573">
    <property type="entry name" value="BrnT_sf"/>
</dbReference>
<proteinExistence type="predicted"/>
<evidence type="ECO:0000313" key="1">
    <source>
        <dbReference type="EMBL" id="PJC81534.1"/>
    </source>
</evidence>
<dbReference type="EMBL" id="PFQK01000072">
    <property type="protein sequence ID" value="PJC81534.1"/>
    <property type="molecule type" value="Genomic_DNA"/>
</dbReference>
<accession>A0A2M8GLW6</accession>
<name>A0A2M8GLW6_9BACT</name>
<sequence>MLILPKPVFFEWDKGNFDKNYQKHKVTNKEAEEVFDNEPKFIFEDKKHSETEKRYGIFGRTKNGKLLSIVFIIRNNKIRIITARNMSKKERRSYEKIKINPKI</sequence>
<reference evidence="2" key="1">
    <citation type="submission" date="2017-09" db="EMBL/GenBank/DDBJ databases">
        <title>Depth-based differentiation of microbial function through sediment-hosted aquifers and enrichment of novel symbionts in the deep terrestrial subsurface.</title>
        <authorList>
            <person name="Probst A.J."/>
            <person name="Ladd B."/>
            <person name="Jarett J.K."/>
            <person name="Geller-Mcgrath D.E."/>
            <person name="Sieber C.M.K."/>
            <person name="Emerson J.B."/>
            <person name="Anantharaman K."/>
            <person name="Thomas B.C."/>
            <person name="Malmstrom R."/>
            <person name="Stieglmeier M."/>
            <person name="Klingl A."/>
            <person name="Woyke T."/>
            <person name="Ryan C.M."/>
            <person name="Banfield J.F."/>
        </authorList>
    </citation>
    <scope>NUCLEOTIDE SEQUENCE [LARGE SCALE GENOMIC DNA]</scope>
</reference>
<dbReference type="Proteomes" id="UP000229370">
    <property type="component" value="Unassembled WGS sequence"/>
</dbReference>
<dbReference type="Pfam" id="PF04365">
    <property type="entry name" value="BrnT_toxin"/>
    <property type="match status" value="1"/>
</dbReference>
<dbReference type="AlphaFoldDB" id="A0A2M8GLW6"/>
<evidence type="ECO:0000313" key="2">
    <source>
        <dbReference type="Proteomes" id="UP000229370"/>
    </source>
</evidence>
<organism evidence="1 2">
    <name type="scientific">Candidatus Roizmanbacteria bacterium CG_4_8_14_3_um_filter_36_10</name>
    <dbReference type="NCBI Taxonomy" id="1974834"/>
    <lineage>
        <taxon>Bacteria</taxon>
        <taxon>Candidatus Roizmaniibacteriota</taxon>
    </lineage>
</organism>
<protein>
    <recommendedName>
        <fullName evidence="3">BrnT family toxin</fullName>
    </recommendedName>
</protein>
<dbReference type="Gene3D" id="3.10.450.530">
    <property type="entry name" value="Ribonuclease toxin, BrnT, of type II toxin-antitoxin system"/>
    <property type="match status" value="1"/>
</dbReference>
<gene>
    <name evidence="1" type="ORF">CO007_04190</name>
</gene>
<evidence type="ECO:0008006" key="3">
    <source>
        <dbReference type="Google" id="ProtNLM"/>
    </source>
</evidence>